<name>A0A916WN24_9MICO</name>
<proteinExistence type="inferred from homology"/>
<feature type="compositionally biased region" description="Basic and acidic residues" evidence="7">
    <location>
        <begin position="378"/>
        <end position="390"/>
    </location>
</feature>
<reference evidence="8" key="2">
    <citation type="submission" date="2020-09" db="EMBL/GenBank/DDBJ databases">
        <authorList>
            <person name="Sun Q."/>
            <person name="Zhou Y."/>
        </authorList>
    </citation>
    <scope>NUCLEOTIDE SEQUENCE</scope>
    <source>
        <strain evidence="8">CGMCC 1.12813</strain>
    </source>
</reference>
<evidence type="ECO:0000256" key="7">
    <source>
        <dbReference type="SAM" id="MobiDB-lite"/>
    </source>
</evidence>
<feature type="region of interest" description="Disordered" evidence="7">
    <location>
        <begin position="353"/>
        <end position="390"/>
    </location>
</feature>
<evidence type="ECO:0008006" key="10">
    <source>
        <dbReference type="Google" id="ProtNLM"/>
    </source>
</evidence>
<dbReference type="GO" id="GO:0005975">
    <property type="term" value="P:carbohydrate metabolic process"/>
    <property type="evidence" value="ECO:0007669"/>
    <property type="project" value="InterPro"/>
</dbReference>
<dbReference type="PANTHER" id="PTHR43301">
    <property type="entry name" value="ARABINAN ENDO-1,5-ALPHA-L-ARABINOSIDASE"/>
    <property type="match status" value="1"/>
</dbReference>
<organism evidence="8 9">
    <name type="scientific">Conyzicola nivalis</name>
    <dbReference type="NCBI Taxonomy" id="1477021"/>
    <lineage>
        <taxon>Bacteria</taxon>
        <taxon>Bacillati</taxon>
        <taxon>Actinomycetota</taxon>
        <taxon>Actinomycetes</taxon>
        <taxon>Micrococcales</taxon>
        <taxon>Microbacteriaceae</taxon>
        <taxon>Conyzicola</taxon>
    </lineage>
</organism>
<keyword evidence="4 6" id="KW-0326">Glycosidase</keyword>
<dbReference type="Gene3D" id="2.115.10.20">
    <property type="entry name" value="Glycosyl hydrolase domain, family 43"/>
    <property type="match status" value="1"/>
</dbReference>
<comment type="pathway">
    <text evidence="1">Glycan metabolism; L-arabinan degradation.</text>
</comment>
<dbReference type="Pfam" id="PF04616">
    <property type="entry name" value="Glyco_hydro_43"/>
    <property type="match status" value="1"/>
</dbReference>
<dbReference type="GO" id="GO:0004553">
    <property type="term" value="F:hydrolase activity, hydrolyzing O-glycosyl compounds"/>
    <property type="evidence" value="ECO:0007669"/>
    <property type="project" value="InterPro"/>
</dbReference>
<dbReference type="EMBL" id="BMGB01000002">
    <property type="protein sequence ID" value="GGB13485.1"/>
    <property type="molecule type" value="Genomic_DNA"/>
</dbReference>
<dbReference type="SUPFAM" id="SSF49899">
    <property type="entry name" value="Concanavalin A-like lectins/glucanases"/>
    <property type="match status" value="1"/>
</dbReference>
<keyword evidence="9" id="KW-1185">Reference proteome</keyword>
<evidence type="ECO:0000256" key="4">
    <source>
        <dbReference type="ARBA" id="ARBA00023295"/>
    </source>
</evidence>
<dbReference type="InterPro" id="IPR050727">
    <property type="entry name" value="GH43_arabinanases"/>
</dbReference>
<evidence type="ECO:0000256" key="1">
    <source>
        <dbReference type="ARBA" id="ARBA00004834"/>
    </source>
</evidence>
<dbReference type="InterPro" id="IPR013320">
    <property type="entry name" value="ConA-like_dom_sf"/>
</dbReference>
<dbReference type="Gene3D" id="2.60.120.200">
    <property type="match status" value="1"/>
</dbReference>
<evidence type="ECO:0000256" key="5">
    <source>
        <dbReference type="PIRSR" id="PIRSR606710-2"/>
    </source>
</evidence>
<dbReference type="InterPro" id="IPR006710">
    <property type="entry name" value="Glyco_hydro_43"/>
</dbReference>
<reference evidence="8" key="1">
    <citation type="journal article" date="2014" name="Int. J. Syst. Evol. Microbiol.">
        <title>Complete genome sequence of Corynebacterium casei LMG S-19264T (=DSM 44701T), isolated from a smear-ripened cheese.</title>
        <authorList>
            <consortium name="US DOE Joint Genome Institute (JGI-PGF)"/>
            <person name="Walter F."/>
            <person name="Albersmeier A."/>
            <person name="Kalinowski J."/>
            <person name="Ruckert C."/>
        </authorList>
    </citation>
    <scope>NUCLEOTIDE SEQUENCE</scope>
    <source>
        <strain evidence="8">CGMCC 1.12813</strain>
    </source>
</reference>
<keyword evidence="3 6" id="KW-0378">Hydrolase</keyword>
<gene>
    <name evidence="8" type="ORF">GCM10010979_29890</name>
</gene>
<dbReference type="InterPro" id="IPR023296">
    <property type="entry name" value="Glyco_hydro_beta-prop_sf"/>
</dbReference>
<evidence type="ECO:0000313" key="8">
    <source>
        <dbReference type="EMBL" id="GGB13485.1"/>
    </source>
</evidence>
<evidence type="ECO:0000256" key="6">
    <source>
        <dbReference type="RuleBase" id="RU361187"/>
    </source>
</evidence>
<dbReference type="CDD" id="cd18616">
    <property type="entry name" value="GH43_ABN-like"/>
    <property type="match status" value="1"/>
</dbReference>
<evidence type="ECO:0000256" key="3">
    <source>
        <dbReference type="ARBA" id="ARBA00022801"/>
    </source>
</evidence>
<protein>
    <recommendedName>
        <fullName evidence="10">Arabinan endo-1,5-alpha-L-arabinosidase</fullName>
    </recommendedName>
</protein>
<dbReference type="SUPFAM" id="SSF75005">
    <property type="entry name" value="Arabinanase/levansucrase/invertase"/>
    <property type="match status" value="1"/>
</dbReference>
<sequence>MAVLLSVPVAASAATPQPRPAPNPQPATEYSNPLRLAIDGREAASCADPDVIRGQEKGDTSWYLYCTSDALFEDERDAAGGLVIHNVPMFRSEDLVTWSYVGDAFPTKPSWVAPTGGVWAPEISYRDGRYLLYYGASETTLPGGSSAIGVATSDSPTGPWTDTGVPVVNPDPAGRWQFDPEVLTTKDATYLYFGSYFGGIFARELATDGLTTDAASETRITVDNRYEGAVVLRHGGWYYLLASATNCCNGPLTGYAVFAARSKSPLGPFVDRDGVSVLDGRVGGTPVLTQNGNRWVGTGHNTVFTDFDGQDWTIYHAVDQGDPYYAGDVGYTKRPALLDPLDWRQGWPVVRGGAGPSDETMPAPAAQPGDNTSYRPRFVRDPRPGKTYERLSDSFDEPLLTNWTWTRPESAVFELRDGQLRWQTQAADLHPPAEPLASILSEPAPAGDYVVETKVSVTTPAEGCCQNYVQGGLLIYADDGNYVKLTSASIWNTRQTEFGKQVSPVPEGYPNYGNTVVGPVGEAAYLRIVHRGGLYTAYTSVDGRDWVRGGTWAHDLASPRIGLVSMGGAGFESRFDYVRVSALRD</sequence>
<dbReference type="AlphaFoldDB" id="A0A916WN24"/>
<dbReference type="Proteomes" id="UP000606922">
    <property type="component" value="Unassembled WGS sequence"/>
</dbReference>
<feature type="site" description="Important for catalytic activity, responsible for pKa modulation of the active site Glu and correct orientation of both the proton donor and substrate" evidence="5">
    <location>
        <position position="179"/>
    </location>
</feature>
<evidence type="ECO:0000256" key="2">
    <source>
        <dbReference type="ARBA" id="ARBA00009865"/>
    </source>
</evidence>
<comment type="caution">
    <text evidence="8">The sequence shown here is derived from an EMBL/GenBank/DDBJ whole genome shotgun (WGS) entry which is preliminary data.</text>
</comment>
<evidence type="ECO:0000313" key="9">
    <source>
        <dbReference type="Proteomes" id="UP000606922"/>
    </source>
</evidence>
<comment type="similarity">
    <text evidence="2 6">Belongs to the glycosyl hydrolase 43 family.</text>
</comment>
<dbReference type="PANTHER" id="PTHR43301:SF3">
    <property type="entry name" value="ARABINAN ENDO-1,5-ALPHA-L-ARABINOSIDASE A-RELATED"/>
    <property type="match status" value="1"/>
</dbReference>
<accession>A0A916WN24</accession>